<sequence length="197" mass="21545">MNMFGTIPRPMMEQSKSLLTEYKTRPPLRANKPNLSGIVATSQWRPPCIDTFKINVDAAAISGKATIKVVIRNHSRKVIASLARPTQHMCHVHVIEAQALLHGFELASQIVPVLFWVTGSRAATKRAPLAAAVLTATAVLRMCAASLLSVLVCFCFSTSAVSSSFSCSSNLKKISYWISSSDRAHRLSKDSDQDFQL</sequence>
<gene>
    <name evidence="1" type="ORF">M9H77_35234</name>
</gene>
<dbReference type="EMBL" id="CM044708">
    <property type="protein sequence ID" value="KAI5649229.1"/>
    <property type="molecule type" value="Genomic_DNA"/>
</dbReference>
<proteinExistence type="predicted"/>
<accession>A0ACB9ZQ66</accession>
<evidence type="ECO:0000313" key="1">
    <source>
        <dbReference type="EMBL" id="KAI5649229.1"/>
    </source>
</evidence>
<keyword evidence="2" id="KW-1185">Reference proteome</keyword>
<protein>
    <submittedName>
        <fullName evidence="1">Uncharacterized protein</fullName>
    </submittedName>
</protein>
<evidence type="ECO:0000313" key="2">
    <source>
        <dbReference type="Proteomes" id="UP001060085"/>
    </source>
</evidence>
<name>A0ACB9ZQ66_CATRO</name>
<comment type="caution">
    <text evidence="1">The sequence shown here is derived from an EMBL/GenBank/DDBJ whole genome shotgun (WGS) entry which is preliminary data.</text>
</comment>
<reference evidence="2" key="1">
    <citation type="journal article" date="2023" name="Nat. Plants">
        <title>Single-cell RNA sequencing provides a high-resolution roadmap for understanding the multicellular compartmentation of specialized metabolism.</title>
        <authorList>
            <person name="Sun S."/>
            <person name="Shen X."/>
            <person name="Li Y."/>
            <person name="Li Y."/>
            <person name="Wang S."/>
            <person name="Li R."/>
            <person name="Zhang H."/>
            <person name="Shen G."/>
            <person name="Guo B."/>
            <person name="Wei J."/>
            <person name="Xu J."/>
            <person name="St-Pierre B."/>
            <person name="Chen S."/>
            <person name="Sun C."/>
        </authorList>
    </citation>
    <scope>NUCLEOTIDE SEQUENCE [LARGE SCALE GENOMIC DNA]</scope>
</reference>
<dbReference type="Proteomes" id="UP001060085">
    <property type="component" value="Linkage Group LG08"/>
</dbReference>
<organism evidence="1 2">
    <name type="scientific">Catharanthus roseus</name>
    <name type="common">Madagascar periwinkle</name>
    <name type="synonym">Vinca rosea</name>
    <dbReference type="NCBI Taxonomy" id="4058"/>
    <lineage>
        <taxon>Eukaryota</taxon>
        <taxon>Viridiplantae</taxon>
        <taxon>Streptophyta</taxon>
        <taxon>Embryophyta</taxon>
        <taxon>Tracheophyta</taxon>
        <taxon>Spermatophyta</taxon>
        <taxon>Magnoliopsida</taxon>
        <taxon>eudicotyledons</taxon>
        <taxon>Gunneridae</taxon>
        <taxon>Pentapetalae</taxon>
        <taxon>asterids</taxon>
        <taxon>lamiids</taxon>
        <taxon>Gentianales</taxon>
        <taxon>Apocynaceae</taxon>
        <taxon>Rauvolfioideae</taxon>
        <taxon>Vinceae</taxon>
        <taxon>Catharanthinae</taxon>
        <taxon>Catharanthus</taxon>
    </lineage>
</organism>